<keyword evidence="2" id="KW-1185">Reference proteome</keyword>
<comment type="caution">
    <text evidence="1">The sequence shown here is derived from an EMBL/GenBank/DDBJ whole genome shotgun (WGS) entry which is preliminary data.</text>
</comment>
<evidence type="ECO:0000313" key="1">
    <source>
        <dbReference type="EMBL" id="KRX11908.1"/>
    </source>
</evidence>
<dbReference type="AlphaFoldDB" id="A0A0V0RBP7"/>
<evidence type="ECO:0000313" key="2">
    <source>
        <dbReference type="Proteomes" id="UP000054630"/>
    </source>
</evidence>
<organism evidence="1 2">
    <name type="scientific">Trichinella nelsoni</name>
    <dbReference type="NCBI Taxonomy" id="6336"/>
    <lineage>
        <taxon>Eukaryota</taxon>
        <taxon>Metazoa</taxon>
        <taxon>Ecdysozoa</taxon>
        <taxon>Nematoda</taxon>
        <taxon>Enoplea</taxon>
        <taxon>Dorylaimia</taxon>
        <taxon>Trichinellida</taxon>
        <taxon>Trichinellidae</taxon>
        <taxon>Trichinella</taxon>
    </lineage>
</organism>
<reference evidence="1 2" key="1">
    <citation type="submission" date="2015-01" db="EMBL/GenBank/DDBJ databases">
        <title>Evolution of Trichinella species and genotypes.</title>
        <authorList>
            <person name="Korhonen P.K."/>
            <person name="Edoardo P."/>
            <person name="Giuseppe L.R."/>
            <person name="Gasser R.B."/>
        </authorList>
    </citation>
    <scope>NUCLEOTIDE SEQUENCE [LARGE SCALE GENOMIC DNA]</scope>
    <source>
        <strain evidence="1">ISS37</strain>
    </source>
</reference>
<proteinExistence type="predicted"/>
<gene>
    <name evidence="1" type="ORF">T07_5401</name>
</gene>
<dbReference type="Proteomes" id="UP000054630">
    <property type="component" value="Unassembled WGS sequence"/>
</dbReference>
<protein>
    <submittedName>
        <fullName evidence="1">Uncharacterized protein</fullName>
    </submittedName>
</protein>
<dbReference type="EMBL" id="JYDL01001138">
    <property type="protein sequence ID" value="KRX11908.1"/>
    <property type="molecule type" value="Genomic_DNA"/>
</dbReference>
<name>A0A0V0RBP7_9BILA</name>
<accession>A0A0V0RBP7</accession>
<sequence length="35" mass="4010">MERGCFGRGNLEERSLLIFFGVVGDESDDDEDVRF</sequence>